<proteinExistence type="predicted"/>
<accession>A0ABM3PK83</accession>
<evidence type="ECO:0000313" key="2">
    <source>
        <dbReference type="Proteomes" id="UP001652583"/>
    </source>
</evidence>
<dbReference type="GeneID" id="128314169"/>
<feature type="region of interest" description="Disordered" evidence="1">
    <location>
        <begin position="1"/>
        <end position="37"/>
    </location>
</feature>
<reference evidence="3" key="2">
    <citation type="submission" date="2025-08" db="UniProtKB">
        <authorList>
            <consortium name="RefSeq"/>
        </authorList>
    </citation>
    <scope>IDENTIFICATION</scope>
    <source>
        <tissue evidence="3">Blood</tissue>
    </source>
</reference>
<sequence>MVPGTMIPAGPGSKLPGAGGPRLLSNSGRSFKQPEASLAGPESSLHVFVRAYFAAGSVPGNSSGYTSGCWRKLRAKAERSEKAVTFEVTLQLWLVPAGCAGGSGLAPEVHAGAAPGPRHRTWAQRASQAAWVGTSLASSAFRPPGCAPSALCWDCCSWGCWEPSRRIEFRGTSMLETLATITKLPVGAVTAAPWVSGGTGDKGGFLSSSYKIPGGIGEWQDGSPHCPVGYRFLKKPFVVLMFFSPECVFIPRAP</sequence>
<evidence type="ECO:0000256" key="1">
    <source>
        <dbReference type="SAM" id="MobiDB-lite"/>
    </source>
</evidence>
<gene>
    <name evidence="3" type="primary">LOC128314169</name>
</gene>
<protein>
    <submittedName>
        <fullName evidence="3">Uncharacterized protein LOC128314169</fullName>
    </submittedName>
</protein>
<name>A0ABM3PK83_ACIJB</name>
<organism evidence="2 3">
    <name type="scientific">Acinonyx jubatus</name>
    <name type="common">Cheetah</name>
    <dbReference type="NCBI Taxonomy" id="32536"/>
    <lineage>
        <taxon>Eukaryota</taxon>
        <taxon>Metazoa</taxon>
        <taxon>Chordata</taxon>
        <taxon>Craniata</taxon>
        <taxon>Vertebrata</taxon>
        <taxon>Euteleostomi</taxon>
        <taxon>Mammalia</taxon>
        <taxon>Eutheria</taxon>
        <taxon>Laurasiatheria</taxon>
        <taxon>Carnivora</taxon>
        <taxon>Feliformia</taxon>
        <taxon>Felidae</taxon>
        <taxon>Felinae</taxon>
        <taxon>Acinonyx</taxon>
    </lineage>
</organism>
<evidence type="ECO:0000313" key="3">
    <source>
        <dbReference type="RefSeq" id="XP_053072089.1"/>
    </source>
</evidence>
<reference evidence="2" key="1">
    <citation type="submission" date="2025-05" db="UniProtKB">
        <authorList>
            <consortium name="RefSeq"/>
        </authorList>
    </citation>
    <scope>NUCLEOTIDE SEQUENCE [LARGE SCALE GENOMIC DNA]</scope>
</reference>
<dbReference type="RefSeq" id="XP_053072089.1">
    <property type="nucleotide sequence ID" value="XM_053216114.1"/>
</dbReference>
<dbReference type="Proteomes" id="UP001652583">
    <property type="component" value="Chromosome C1"/>
</dbReference>
<keyword evidence="2" id="KW-1185">Reference proteome</keyword>